<dbReference type="RefSeq" id="WP_326076948.1">
    <property type="nucleotide sequence ID" value="NZ_JARLKY010000167.1"/>
</dbReference>
<keyword evidence="1" id="KW-0175">Coiled coil</keyword>
<proteinExistence type="predicted"/>
<reference evidence="2 3" key="1">
    <citation type="submission" date="2023-03" db="EMBL/GenBank/DDBJ databases">
        <title>Bacillus Genome Sequencing.</title>
        <authorList>
            <person name="Dunlap C."/>
        </authorList>
    </citation>
    <scope>NUCLEOTIDE SEQUENCE [LARGE SCALE GENOMIC DNA]</scope>
    <source>
        <strain evidence="2 3">BD-533</strain>
    </source>
</reference>
<dbReference type="EMBL" id="JARLKY010000167">
    <property type="protein sequence ID" value="MEC0232727.1"/>
    <property type="molecule type" value="Genomic_DNA"/>
</dbReference>
<name>A0ABU6GEV8_9BACL</name>
<organism evidence="2 3">
    <name type="scientific">Paenibacillus alba</name>
    <dbReference type="NCBI Taxonomy" id="1197127"/>
    <lineage>
        <taxon>Bacteria</taxon>
        <taxon>Bacillati</taxon>
        <taxon>Bacillota</taxon>
        <taxon>Bacilli</taxon>
        <taxon>Bacillales</taxon>
        <taxon>Paenibacillaceae</taxon>
        <taxon>Paenibacillus</taxon>
    </lineage>
</organism>
<accession>A0ABU6GEV8</accession>
<evidence type="ECO:0000256" key="1">
    <source>
        <dbReference type="SAM" id="Coils"/>
    </source>
</evidence>
<evidence type="ECO:0000313" key="3">
    <source>
        <dbReference type="Proteomes" id="UP001338137"/>
    </source>
</evidence>
<comment type="caution">
    <text evidence="2">The sequence shown here is derived from an EMBL/GenBank/DDBJ whole genome shotgun (WGS) entry which is preliminary data.</text>
</comment>
<feature type="coiled-coil region" evidence="1">
    <location>
        <begin position="52"/>
        <end position="86"/>
    </location>
</feature>
<keyword evidence="3" id="KW-1185">Reference proteome</keyword>
<sequence length="112" mass="13057">MTEEQIDKGSIKKLLNRIEFEKEVNADEGAGRTTMVINIELVEKLIKSSISTREQQEEAKSWRRVAEQLEGEKVKLQQQKKQLIEALEHYAEWVDWEDDSMGDKARIALQQI</sequence>
<gene>
    <name evidence="2" type="ORF">P4I72_37120</name>
</gene>
<dbReference type="Proteomes" id="UP001338137">
    <property type="component" value="Unassembled WGS sequence"/>
</dbReference>
<evidence type="ECO:0000313" key="2">
    <source>
        <dbReference type="EMBL" id="MEC0232727.1"/>
    </source>
</evidence>
<protein>
    <submittedName>
        <fullName evidence="2">Uncharacterized protein</fullName>
    </submittedName>
</protein>